<name>M1YYA4_9FIRM</name>
<keyword evidence="5 8" id="KW-0408">Iron</keyword>
<dbReference type="GO" id="GO:0046872">
    <property type="term" value="F:metal ion binding"/>
    <property type="evidence" value="ECO:0007669"/>
    <property type="project" value="UniProtKB-KW"/>
</dbReference>
<keyword evidence="3 8" id="KW-0479">Metal-binding</keyword>
<keyword evidence="2 8" id="KW-0963">Cytoplasm</keyword>
<dbReference type="EMBL" id="LT669839">
    <property type="protein sequence ID" value="SHD78217.1"/>
    <property type="molecule type" value="Genomic_DNA"/>
</dbReference>
<feature type="binding site" evidence="8">
    <location>
        <position position="23"/>
    </location>
    <ligand>
        <name>[4Fe-4S] cluster</name>
        <dbReference type="ChEBI" id="CHEBI:49883"/>
    </ligand>
</feature>
<dbReference type="EC" id="1.7.99.1" evidence="8"/>
<evidence type="ECO:0000256" key="6">
    <source>
        <dbReference type="ARBA" id="ARBA00023014"/>
    </source>
</evidence>
<dbReference type="GO" id="GO:0050418">
    <property type="term" value="F:hydroxylamine reductase activity"/>
    <property type="evidence" value="ECO:0007669"/>
    <property type="project" value="UniProtKB-UniRule"/>
</dbReference>
<keyword evidence="4 8" id="KW-0560">Oxidoreductase</keyword>
<dbReference type="GO" id="GO:0005737">
    <property type="term" value="C:cytoplasm"/>
    <property type="evidence" value="ECO:0007669"/>
    <property type="project" value="UniProtKB-SubCell"/>
</dbReference>
<reference evidence="9 10" key="1">
    <citation type="submission" date="2016-11" db="EMBL/GenBank/DDBJ databases">
        <authorList>
            <person name="Manzoor S."/>
        </authorList>
    </citation>
    <scope>NUCLEOTIDE SEQUENCE [LARGE SCALE GENOMIC DNA]</scope>
    <source>
        <strain evidence="9">Clostridium ultunense strain Esp</strain>
    </source>
</reference>
<dbReference type="InterPro" id="IPR010048">
    <property type="entry name" value="Hydroxylam_reduct"/>
</dbReference>
<evidence type="ECO:0000256" key="3">
    <source>
        <dbReference type="ARBA" id="ARBA00022723"/>
    </source>
</evidence>
<dbReference type="InterPro" id="IPR016100">
    <property type="entry name" value="Prismane_a-bundle"/>
</dbReference>
<dbReference type="Proteomes" id="UP000245423">
    <property type="component" value="Chromosome 1"/>
</dbReference>
<dbReference type="GO" id="GO:0004601">
    <property type="term" value="F:peroxidase activity"/>
    <property type="evidence" value="ECO:0007669"/>
    <property type="project" value="TreeGrafter"/>
</dbReference>
<keyword evidence="10" id="KW-1185">Reference proteome</keyword>
<dbReference type="NCBIfam" id="TIGR01703">
    <property type="entry name" value="hybrid_clust"/>
    <property type="match status" value="1"/>
</dbReference>
<dbReference type="SUPFAM" id="SSF56821">
    <property type="entry name" value="Prismane protein-like"/>
    <property type="match status" value="1"/>
</dbReference>
<feature type="binding site" evidence="8">
    <location>
        <position position="434"/>
    </location>
    <ligand>
        <name>hybrid [4Fe-2O-2S] cluster</name>
        <dbReference type="ChEBI" id="CHEBI:60519"/>
    </ligand>
</feature>
<dbReference type="NCBIfam" id="NF003658">
    <property type="entry name" value="PRK05290.1"/>
    <property type="match status" value="1"/>
</dbReference>
<dbReference type="RefSeq" id="WP_005585606.1">
    <property type="nucleotide sequence ID" value="NZ_LT669839.1"/>
</dbReference>
<evidence type="ECO:0000313" key="9">
    <source>
        <dbReference type="EMBL" id="SHD78217.1"/>
    </source>
</evidence>
<evidence type="ECO:0000256" key="5">
    <source>
        <dbReference type="ARBA" id="ARBA00023004"/>
    </source>
</evidence>
<comment type="cofactor">
    <cofactor evidence="8">
        <name>hybrid [4Fe-2O-2S] cluster</name>
        <dbReference type="ChEBI" id="CHEBI:60519"/>
    </cofactor>
    <text evidence="8">Binds 1 hybrid [4Fe-2O-2S] cluster.</text>
</comment>
<dbReference type="Pfam" id="PF03063">
    <property type="entry name" value="Prismane"/>
    <property type="match status" value="1"/>
</dbReference>
<dbReference type="FunFam" id="1.20.1270.20:FF:000001">
    <property type="entry name" value="Hydroxylamine reductase"/>
    <property type="match status" value="1"/>
</dbReference>
<comment type="cofactor">
    <cofactor evidence="8">
        <name>[4Fe-4S] cluster</name>
        <dbReference type="ChEBI" id="CHEBI:49883"/>
    </cofactor>
    <text evidence="8">Binds 1 [4Fe-4S] cluster.</text>
</comment>
<feature type="binding site" evidence="8">
    <location>
        <position position="17"/>
    </location>
    <ligand>
        <name>[4Fe-4S] cluster</name>
        <dbReference type="ChEBI" id="CHEBI:49883"/>
    </ligand>
</feature>
<feature type="binding site" evidence="8">
    <location>
        <position position="246"/>
    </location>
    <ligand>
        <name>hybrid [4Fe-2O-2S] cluster</name>
        <dbReference type="ChEBI" id="CHEBI:60519"/>
    </ligand>
</feature>
<feature type="binding site" evidence="8">
    <location>
        <position position="314"/>
    </location>
    <ligand>
        <name>hybrid [4Fe-2O-2S] cluster</name>
        <dbReference type="ChEBI" id="CHEBI:60519"/>
    </ligand>
</feature>
<dbReference type="Gene3D" id="3.40.50.2030">
    <property type="match status" value="2"/>
</dbReference>
<evidence type="ECO:0000256" key="8">
    <source>
        <dbReference type="HAMAP-Rule" id="MF_00069"/>
    </source>
</evidence>
<dbReference type="GO" id="GO:0051539">
    <property type="term" value="F:4 iron, 4 sulfur cluster binding"/>
    <property type="evidence" value="ECO:0007669"/>
    <property type="project" value="UniProtKB-KW"/>
</dbReference>
<dbReference type="InterPro" id="IPR004137">
    <property type="entry name" value="HCP/CODH"/>
</dbReference>
<dbReference type="InterPro" id="IPR011254">
    <property type="entry name" value="Prismane-like_sf"/>
</dbReference>
<dbReference type="Gene3D" id="1.20.1270.20">
    <property type="match status" value="2"/>
</dbReference>
<feature type="binding site" evidence="8">
    <location>
        <position position="459"/>
    </location>
    <ligand>
        <name>hybrid [4Fe-2O-2S] cluster</name>
        <dbReference type="ChEBI" id="CHEBI:60519"/>
    </ligand>
</feature>
<organism evidence="9 10">
    <name type="scientific">[Clostridium] ultunense Esp</name>
    <dbReference type="NCBI Taxonomy" id="1288971"/>
    <lineage>
        <taxon>Bacteria</taxon>
        <taxon>Bacillati</taxon>
        <taxon>Bacillota</taxon>
        <taxon>Tissierellia</taxon>
        <taxon>Tissierellales</taxon>
        <taxon>Tepidimicrobiaceae</taxon>
        <taxon>Schnuerera</taxon>
    </lineage>
</organism>
<feature type="modified residue" description="Cysteine persulfide" evidence="8">
    <location>
        <position position="406"/>
    </location>
</feature>
<dbReference type="FunFam" id="3.40.50.2030:FF:000001">
    <property type="entry name" value="Hydroxylamine reductase"/>
    <property type="match status" value="1"/>
</dbReference>
<dbReference type="OrthoDB" id="9761526at2"/>
<keyword evidence="6 8" id="KW-0411">Iron-sulfur</keyword>
<feature type="binding site" evidence="8">
    <location>
        <position position="8"/>
    </location>
    <ligand>
        <name>[4Fe-4S] cluster</name>
        <dbReference type="ChEBI" id="CHEBI:49883"/>
    </ligand>
</feature>
<dbReference type="PIRSF" id="PIRSF000076">
    <property type="entry name" value="HCP"/>
    <property type="match status" value="1"/>
</dbReference>
<gene>
    <name evidence="8 9" type="primary">hcp</name>
    <name evidence="9" type="ORF">CUESP1_2888</name>
</gene>
<evidence type="ECO:0000256" key="1">
    <source>
        <dbReference type="ARBA" id="ARBA00004496"/>
    </source>
</evidence>
<evidence type="ECO:0000256" key="2">
    <source>
        <dbReference type="ARBA" id="ARBA00022490"/>
    </source>
</evidence>
<evidence type="ECO:0000313" key="10">
    <source>
        <dbReference type="Proteomes" id="UP000245423"/>
    </source>
</evidence>
<comment type="similarity">
    <text evidence="8">Belongs to the HCP family.</text>
</comment>
<accession>M1YYA4</accession>
<dbReference type="AlphaFoldDB" id="M1YYA4"/>
<feature type="binding site" description="via persulfide group" evidence="8">
    <location>
        <position position="406"/>
    </location>
    <ligand>
        <name>hybrid [4Fe-2O-2S] cluster</name>
        <dbReference type="ChEBI" id="CHEBI:60519"/>
    </ligand>
</feature>
<evidence type="ECO:0000256" key="7">
    <source>
        <dbReference type="ARBA" id="ARBA00051350"/>
    </source>
</evidence>
<dbReference type="CDD" id="cd01914">
    <property type="entry name" value="HCP"/>
    <property type="match status" value="1"/>
</dbReference>
<comment type="catalytic activity">
    <reaction evidence="7 8">
        <text>A + NH4(+) + H2O = hydroxylamine + AH2 + H(+)</text>
        <dbReference type="Rhea" id="RHEA:22052"/>
        <dbReference type="ChEBI" id="CHEBI:13193"/>
        <dbReference type="ChEBI" id="CHEBI:15377"/>
        <dbReference type="ChEBI" id="CHEBI:15378"/>
        <dbReference type="ChEBI" id="CHEBI:15429"/>
        <dbReference type="ChEBI" id="CHEBI:17499"/>
        <dbReference type="ChEBI" id="CHEBI:28938"/>
        <dbReference type="EC" id="1.7.99.1"/>
    </reaction>
</comment>
<keyword evidence="8" id="KW-0004">4Fe-4S</keyword>
<feature type="binding site" evidence="8">
    <location>
        <position position="496"/>
    </location>
    <ligand>
        <name>hybrid [4Fe-2O-2S] cluster</name>
        <dbReference type="ChEBI" id="CHEBI:60519"/>
    </ligand>
</feature>
<dbReference type="HOGENOM" id="CLU_038344_2_0_9"/>
<protein>
    <recommendedName>
        <fullName evidence="8">Hydroxylamine reductase</fullName>
        <ecNumber evidence="8">1.7.99.1</ecNumber>
    </recommendedName>
    <alternativeName>
        <fullName evidence="8">Hybrid-cluster protein</fullName>
        <shortName evidence="8">HCP</shortName>
    </alternativeName>
    <alternativeName>
        <fullName evidence="8">Prismane protein</fullName>
    </alternativeName>
</protein>
<dbReference type="FunFam" id="3.40.50.2030:FF:000002">
    <property type="entry name" value="Hydroxylamine reductase"/>
    <property type="match status" value="1"/>
</dbReference>
<dbReference type="GO" id="GO:0042542">
    <property type="term" value="P:response to hydrogen peroxide"/>
    <property type="evidence" value="ECO:0007669"/>
    <property type="project" value="TreeGrafter"/>
</dbReference>
<comment type="function">
    <text evidence="8">Catalyzes the reduction of hydroxylamine to form NH(3) and H(2)O.</text>
</comment>
<dbReference type="HAMAP" id="MF_00069">
    <property type="entry name" value="Hydroxylam_reduct"/>
    <property type="match status" value="1"/>
</dbReference>
<feature type="binding site" evidence="8">
    <location>
        <position position="5"/>
    </location>
    <ligand>
        <name>[4Fe-4S] cluster</name>
        <dbReference type="ChEBI" id="CHEBI:49883"/>
    </ligand>
</feature>
<proteinExistence type="inferred from homology"/>
<feature type="binding site" evidence="8">
    <location>
        <position position="494"/>
    </location>
    <ligand>
        <name>hybrid [4Fe-2O-2S] cluster</name>
        <dbReference type="ChEBI" id="CHEBI:60519"/>
    </ligand>
</feature>
<dbReference type="InterPro" id="IPR016099">
    <property type="entry name" value="Prismane-like_a/b-sand"/>
</dbReference>
<sequence>MSMFCYQCQETAGGKGCTKVGVCGKTADLANLQDLMIYTLKGISKLGVKADEIGYEVEGLDRFIMDGLFMTITNANFDKERFLAKIKEGLKIRDELKANLREKGVNLHDLKDATTFSVNSDDDIVYKANNDKDRVGVLATKDEDIRSLRELITYGLKGMAAYAEHADNLGYNDPEIAKFMRKTLAATMDDSLTVDDLVALTLKTGEYGVKVMALLDEANTSTYGNPEITEVNIGVRSNPAILVSGHDLKDFEELLKQTEGTGVDVYTHSEMLPANYYPAFKKYDHFVGNYGNAWWKQKEEFEKFNGAILFTTNCIVPPKESYADRVYTTGSTGYPGFKHIPDRVDGQPKDFSEIIEHAKKLPAPTEIERGTIVGGFAHAQVFALADKIVDAVKSGAIKKFFVMAGCDGRMKSRNYYTDFAAALPKDTVILTAGCAKYKYNKLKLGDIGGIPRVLDAGQCNDSYSLAVIALKLKEIFKLNDINELPIAYNIAWYEQKAVIVLLALLSLGVKNIHLGPTLPAFLSPNVANVLVENFGIGTISNVEDDIKMFMEA</sequence>
<dbReference type="PANTHER" id="PTHR30109:SF0">
    <property type="entry name" value="HYDROXYLAMINE REDUCTASE"/>
    <property type="match status" value="1"/>
</dbReference>
<evidence type="ECO:0000256" key="4">
    <source>
        <dbReference type="ARBA" id="ARBA00023002"/>
    </source>
</evidence>
<dbReference type="PANTHER" id="PTHR30109">
    <property type="entry name" value="HYDROXYLAMINE REDUCTASE"/>
    <property type="match status" value="1"/>
</dbReference>
<comment type="subcellular location">
    <subcellularLocation>
        <location evidence="1 8">Cytoplasm</location>
    </subcellularLocation>
</comment>
<feature type="binding site" evidence="8">
    <location>
        <position position="270"/>
    </location>
    <ligand>
        <name>hybrid [4Fe-2O-2S] cluster</name>
        <dbReference type="ChEBI" id="CHEBI:60519"/>
    </ligand>
</feature>